<dbReference type="PANTHER" id="PTHR20889:SF19">
    <property type="entry name" value="THIAMINE PHOSPHATE PHOSPHATASE-LIKE PROTEIN"/>
    <property type="match status" value="1"/>
</dbReference>
<dbReference type="STRING" id="981085.W9QUK8"/>
<sequence length="356" mass="39950">MSEETDLNSLQKLAVKCQITEFHVNKCTHVLQVNSHRQPKSNHFPLLSSFAGRVNRRPLWGHPTFSIRKPLSGSSRNRLSVAGKPPPAKAMAGTVVVFDFDRTILDGDSDNWVVTEMGLAQLFSELRSTMPWNSLMDRMMMELHSQGKTPSDIARCDLRIISDANKFFIEKILERHDVSGCFSHITTNPTFVDEDRRLRIVPYHDLSSPHGCNLCPPNMCKGLVIDQIRASDSENGRRRFIYLGDGGGDFCPTLRLAEGDHVMPRKNYPLWKRICSNQTPINAEIHEWSNGEELEKILLHLINTTAEEISFSNSPQSVNWVGPSINGPVQPATVVNSARPGLVLLWAGPARHAKRV</sequence>
<dbReference type="InterPro" id="IPR023214">
    <property type="entry name" value="HAD_sf"/>
</dbReference>
<name>W9QUK8_9ROSA</name>
<gene>
    <name evidence="5" type="ORF">L484_027252</name>
</gene>
<dbReference type="eggNOG" id="KOG3120">
    <property type="taxonomic scope" value="Eukaryota"/>
</dbReference>
<reference evidence="6" key="1">
    <citation type="submission" date="2013-01" db="EMBL/GenBank/DDBJ databases">
        <title>Draft Genome Sequence of a Mulberry Tree, Morus notabilis C.K. Schneid.</title>
        <authorList>
            <person name="He N."/>
            <person name="Zhao S."/>
        </authorList>
    </citation>
    <scope>NUCLEOTIDE SEQUENCE</scope>
</reference>
<dbReference type="SUPFAM" id="SSF56784">
    <property type="entry name" value="HAD-like"/>
    <property type="match status" value="1"/>
</dbReference>
<dbReference type="InterPro" id="IPR016965">
    <property type="entry name" value="Pase_PHOSPHO-typ"/>
</dbReference>
<keyword evidence="4" id="KW-0460">Magnesium</keyword>
<evidence type="ECO:0000256" key="3">
    <source>
        <dbReference type="ARBA" id="ARBA00022801"/>
    </source>
</evidence>
<dbReference type="NCBIfam" id="TIGR01488">
    <property type="entry name" value="HAD-SF-IB"/>
    <property type="match status" value="1"/>
</dbReference>
<evidence type="ECO:0000256" key="1">
    <source>
        <dbReference type="ARBA" id="ARBA00001946"/>
    </source>
</evidence>
<evidence type="ECO:0000313" key="5">
    <source>
        <dbReference type="EMBL" id="EXB38819.1"/>
    </source>
</evidence>
<keyword evidence="6" id="KW-1185">Reference proteome</keyword>
<dbReference type="GO" id="GO:0016791">
    <property type="term" value="F:phosphatase activity"/>
    <property type="evidence" value="ECO:0007669"/>
    <property type="project" value="InterPro"/>
</dbReference>
<dbReference type="AlphaFoldDB" id="W9QUK8"/>
<proteinExistence type="predicted"/>
<comment type="cofactor">
    <cofactor evidence="1">
        <name>Mg(2+)</name>
        <dbReference type="ChEBI" id="CHEBI:18420"/>
    </cofactor>
</comment>
<keyword evidence="2" id="KW-0479">Metal-binding</keyword>
<dbReference type="GO" id="GO:0046872">
    <property type="term" value="F:metal ion binding"/>
    <property type="evidence" value="ECO:0007669"/>
    <property type="project" value="UniProtKB-KW"/>
</dbReference>
<organism evidence="5 6">
    <name type="scientific">Morus notabilis</name>
    <dbReference type="NCBI Taxonomy" id="981085"/>
    <lineage>
        <taxon>Eukaryota</taxon>
        <taxon>Viridiplantae</taxon>
        <taxon>Streptophyta</taxon>
        <taxon>Embryophyta</taxon>
        <taxon>Tracheophyta</taxon>
        <taxon>Spermatophyta</taxon>
        <taxon>Magnoliopsida</taxon>
        <taxon>eudicotyledons</taxon>
        <taxon>Gunneridae</taxon>
        <taxon>Pentapetalae</taxon>
        <taxon>rosids</taxon>
        <taxon>fabids</taxon>
        <taxon>Rosales</taxon>
        <taxon>Moraceae</taxon>
        <taxon>Moreae</taxon>
        <taxon>Morus</taxon>
    </lineage>
</organism>
<dbReference type="PANTHER" id="PTHR20889">
    <property type="entry name" value="PHOSPHATASE, ORPHAN 1, 2"/>
    <property type="match status" value="1"/>
</dbReference>
<dbReference type="NCBIfam" id="TIGR01489">
    <property type="entry name" value="DKMTPPase-SF"/>
    <property type="match status" value="1"/>
</dbReference>
<dbReference type="EMBL" id="KE343704">
    <property type="protein sequence ID" value="EXB38819.1"/>
    <property type="molecule type" value="Genomic_DNA"/>
</dbReference>
<dbReference type="Proteomes" id="UP000030645">
    <property type="component" value="Unassembled WGS sequence"/>
</dbReference>
<dbReference type="InterPro" id="IPR036412">
    <property type="entry name" value="HAD-like_sf"/>
</dbReference>
<protein>
    <submittedName>
        <fullName evidence="5">Inorganic pyrophosphatase 3</fullName>
    </submittedName>
</protein>
<keyword evidence="3" id="KW-0378">Hydrolase</keyword>
<dbReference type="Gene3D" id="3.40.50.1000">
    <property type="entry name" value="HAD superfamily/HAD-like"/>
    <property type="match status" value="1"/>
</dbReference>
<dbReference type="Pfam" id="PF06888">
    <property type="entry name" value="Put_Phosphatase"/>
    <property type="match status" value="1"/>
</dbReference>
<evidence type="ECO:0000313" key="6">
    <source>
        <dbReference type="Proteomes" id="UP000030645"/>
    </source>
</evidence>
<evidence type="ECO:0000256" key="2">
    <source>
        <dbReference type="ARBA" id="ARBA00022723"/>
    </source>
</evidence>
<accession>W9QUK8</accession>
<evidence type="ECO:0000256" key="4">
    <source>
        <dbReference type="ARBA" id="ARBA00022842"/>
    </source>
</evidence>
<dbReference type="InterPro" id="IPR006384">
    <property type="entry name" value="HAD_hydro_PyrdxlP_Pase-like"/>
</dbReference>